<evidence type="ECO:0000259" key="3">
    <source>
        <dbReference type="PROSITE" id="PS50110"/>
    </source>
</evidence>
<dbReference type="EMBL" id="FCOC02000023">
    <property type="protein sequence ID" value="SAL50285.1"/>
    <property type="molecule type" value="Genomic_DNA"/>
</dbReference>
<feature type="modified residue" description="4-aspartylphosphate" evidence="2">
    <location>
        <position position="74"/>
    </location>
</feature>
<dbReference type="PROSITE" id="PS50110">
    <property type="entry name" value="RESPONSE_REGULATORY"/>
    <property type="match status" value="1"/>
</dbReference>
<evidence type="ECO:0000313" key="4">
    <source>
        <dbReference type="EMBL" id="SAL50285.1"/>
    </source>
</evidence>
<sequence length="142" mass="15973">MPHTFNRFVREWTDRRVQLNEKKLRLLLVDDDRNAVEALAAFMTVQDLDCHIALGGRQAIAAALAWAPHIIVMDISMPECTGIEAARAIREDDATAHILIIAFTALDEREVRRRAVDQDFDAYCQKGHATTHLLRLIASLAA</sequence>
<dbReference type="InterPro" id="IPR001789">
    <property type="entry name" value="Sig_transdc_resp-reg_receiver"/>
</dbReference>
<dbReference type="InterPro" id="IPR011006">
    <property type="entry name" value="CheY-like_superfamily"/>
</dbReference>
<keyword evidence="1 2" id="KW-0597">Phosphoprotein</keyword>
<dbReference type="OrthoDB" id="9131147at2"/>
<protein>
    <submittedName>
        <fullName evidence="4">Response regulator</fullName>
    </submittedName>
</protein>
<name>A0A158I0Y7_CABSO</name>
<organism evidence="4 5">
    <name type="scientific">Caballeronia sordidicola</name>
    <name type="common">Burkholderia sordidicola</name>
    <dbReference type="NCBI Taxonomy" id="196367"/>
    <lineage>
        <taxon>Bacteria</taxon>
        <taxon>Pseudomonadati</taxon>
        <taxon>Pseudomonadota</taxon>
        <taxon>Betaproteobacteria</taxon>
        <taxon>Burkholderiales</taxon>
        <taxon>Burkholderiaceae</taxon>
        <taxon>Caballeronia</taxon>
    </lineage>
</organism>
<dbReference type="SMART" id="SM00448">
    <property type="entry name" value="REC"/>
    <property type="match status" value="1"/>
</dbReference>
<dbReference type="AlphaFoldDB" id="A0A158I0Y7"/>
<dbReference type="PANTHER" id="PTHR44591:SF3">
    <property type="entry name" value="RESPONSE REGULATORY DOMAIN-CONTAINING PROTEIN"/>
    <property type="match status" value="1"/>
</dbReference>
<reference evidence="4 5" key="1">
    <citation type="submission" date="2016-01" db="EMBL/GenBank/DDBJ databases">
        <authorList>
            <person name="Oliw E.H."/>
        </authorList>
    </citation>
    <scope>NUCLEOTIDE SEQUENCE [LARGE SCALE GENOMIC DNA]</scope>
    <source>
        <strain evidence="4">LMG 22029</strain>
    </source>
</reference>
<evidence type="ECO:0000256" key="2">
    <source>
        <dbReference type="PROSITE-ProRule" id="PRU00169"/>
    </source>
</evidence>
<feature type="domain" description="Response regulatory" evidence="3">
    <location>
        <begin position="25"/>
        <end position="141"/>
    </location>
</feature>
<dbReference type="GO" id="GO:0000160">
    <property type="term" value="P:phosphorelay signal transduction system"/>
    <property type="evidence" value="ECO:0007669"/>
    <property type="project" value="InterPro"/>
</dbReference>
<dbReference type="Proteomes" id="UP000054893">
    <property type="component" value="Unassembled WGS sequence"/>
</dbReference>
<evidence type="ECO:0000256" key="1">
    <source>
        <dbReference type="ARBA" id="ARBA00022553"/>
    </source>
</evidence>
<proteinExistence type="predicted"/>
<gene>
    <name evidence="4" type="ORF">AWB64_05314</name>
</gene>
<dbReference type="InterPro" id="IPR050595">
    <property type="entry name" value="Bact_response_regulator"/>
</dbReference>
<dbReference type="Gene3D" id="3.40.50.2300">
    <property type="match status" value="1"/>
</dbReference>
<dbReference type="Pfam" id="PF00072">
    <property type="entry name" value="Response_reg"/>
    <property type="match status" value="1"/>
</dbReference>
<dbReference type="PANTHER" id="PTHR44591">
    <property type="entry name" value="STRESS RESPONSE REGULATOR PROTEIN 1"/>
    <property type="match status" value="1"/>
</dbReference>
<dbReference type="RefSeq" id="WP_060858308.1">
    <property type="nucleotide sequence ID" value="NZ_FCOC02000023.1"/>
</dbReference>
<accession>A0A158I0Y7</accession>
<dbReference type="SUPFAM" id="SSF52172">
    <property type="entry name" value="CheY-like"/>
    <property type="match status" value="1"/>
</dbReference>
<evidence type="ECO:0000313" key="5">
    <source>
        <dbReference type="Proteomes" id="UP000054893"/>
    </source>
</evidence>